<evidence type="ECO:0000313" key="1">
    <source>
        <dbReference type="EMBL" id="EMB19736.1"/>
    </source>
</evidence>
<dbReference type="PATRIC" id="fig|999434.4.peg.2534"/>
<reference evidence="1" key="1">
    <citation type="submission" date="2012-01" db="EMBL/GenBank/DDBJ databases">
        <title>The Genome Sequence of Treponema denticola OTK.</title>
        <authorList>
            <consortium name="The Broad Institute Genome Sequencing Platform"/>
            <person name="Earl A."/>
            <person name="Ward D."/>
            <person name="Feldgarden M."/>
            <person name="Gevers D."/>
            <person name="Blanton J.M."/>
            <person name="Fenno C.J."/>
            <person name="Baranova O.V."/>
            <person name="Mathney J."/>
            <person name="Dewhirst F.E."/>
            <person name="Izard J."/>
            <person name="Young S.K."/>
            <person name="Zeng Q."/>
            <person name="Gargeya S."/>
            <person name="Fitzgerald M."/>
            <person name="Haas B."/>
            <person name="Abouelleil A."/>
            <person name="Alvarado L."/>
            <person name="Arachchi H.M."/>
            <person name="Berlin A."/>
            <person name="Chapman S.B."/>
            <person name="Gearin G."/>
            <person name="Goldberg J."/>
            <person name="Griggs A."/>
            <person name="Gujja S."/>
            <person name="Hansen M."/>
            <person name="Heiman D."/>
            <person name="Howarth C."/>
            <person name="Larimer J."/>
            <person name="Lui A."/>
            <person name="MacDonald P.J.P."/>
            <person name="McCowen C."/>
            <person name="Montmayeur A."/>
            <person name="Murphy C."/>
            <person name="Neiman D."/>
            <person name="Pearson M."/>
            <person name="Priest M."/>
            <person name="Roberts A."/>
            <person name="Saif S."/>
            <person name="Shea T."/>
            <person name="Sisk P."/>
            <person name="Stolte C."/>
            <person name="Sykes S."/>
            <person name="Wortman J."/>
            <person name="Nusbaum C."/>
            <person name="Birren B."/>
        </authorList>
    </citation>
    <scope>NUCLEOTIDE SEQUENCE [LARGE SCALE GENOMIC DNA]</scope>
    <source>
        <strain evidence="1">OTK</strain>
    </source>
</reference>
<organism evidence="1">
    <name type="scientific">Treponema denticola OTK</name>
    <dbReference type="NCBI Taxonomy" id="999434"/>
    <lineage>
        <taxon>Bacteria</taxon>
        <taxon>Pseudomonadati</taxon>
        <taxon>Spirochaetota</taxon>
        <taxon>Spirochaetia</taxon>
        <taxon>Spirochaetales</taxon>
        <taxon>Treponemataceae</taxon>
        <taxon>Treponema</taxon>
    </lineage>
</organism>
<accession>A0A0F6MLW8</accession>
<gene>
    <name evidence="1" type="ORF">HMPREF9723_02433</name>
</gene>
<dbReference type="Proteomes" id="UP000011701">
    <property type="component" value="Chromosome"/>
</dbReference>
<comment type="caution">
    <text evidence="1">The sequence shown here is derived from an EMBL/GenBank/DDBJ whole genome shotgun (WGS) entry which is preliminary data.</text>
</comment>
<dbReference type="EMBL" id="AGDY01000010">
    <property type="protein sequence ID" value="EMB19736.1"/>
    <property type="molecule type" value="Genomic_DNA"/>
</dbReference>
<proteinExistence type="predicted"/>
<evidence type="ECO:0008006" key="2">
    <source>
        <dbReference type="Google" id="ProtNLM"/>
    </source>
</evidence>
<dbReference type="RefSeq" id="WP_002693584.1">
    <property type="nucleotide sequence ID" value="NZ_CM001797.1"/>
</dbReference>
<dbReference type="AlphaFoldDB" id="A0A0F6MLW8"/>
<protein>
    <recommendedName>
        <fullName evidence="2">N-acetyltransferase domain-containing protein</fullName>
    </recommendedName>
</protein>
<sequence>MPEKIDISEHIADFTACPLDKYTDISNFKSEYGMYTDFINPSSNSGASLALEYDKYGVSQTYLIYKVDDIEKKNICAYFSIGPDMISFSKENRPDNVPLHIDTAGAIKIHYLASSLDFTEKYSHIVKFIISIVKNLITEILNETLNIRYITLDADDQSGNKDIVEIYKSVGFYVAGKSFELDYMIYDIYS</sequence>
<dbReference type="Gene3D" id="3.40.630.30">
    <property type="match status" value="1"/>
</dbReference>
<dbReference type="HOGENOM" id="CLU_1433897_0_0_12"/>
<name>A0A0F6MLW8_TREDN</name>